<feature type="region of interest" description="Disordered" evidence="1">
    <location>
        <begin position="1"/>
        <end position="22"/>
    </location>
</feature>
<accession>A0ABQ1GNT4</accession>
<name>A0ABQ1GNT4_9SPHN</name>
<proteinExistence type="predicted"/>
<protein>
    <recommendedName>
        <fullName evidence="4">Antitoxin VbhA domain-containing protein</fullName>
    </recommendedName>
</protein>
<organism evidence="2 3">
    <name type="scientific">Sphingomonas psychrolutea</name>
    <dbReference type="NCBI Taxonomy" id="1259676"/>
    <lineage>
        <taxon>Bacteria</taxon>
        <taxon>Pseudomonadati</taxon>
        <taxon>Pseudomonadota</taxon>
        <taxon>Alphaproteobacteria</taxon>
        <taxon>Sphingomonadales</taxon>
        <taxon>Sphingomonadaceae</taxon>
        <taxon>Sphingomonas</taxon>
    </lineage>
</organism>
<dbReference type="EMBL" id="BMDW01000008">
    <property type="protein sequence ID" value="GGA47126.1"/>
    <property type="molecule type" value="Genomic_DNA"/>
</dbReference>
<evidence type="ECO:0008006" key="4">
    <source>
        <dbReference type="Google" id="ProtNLM"/>
    </source>
</evidence>
<comment type="caution">
    <text evidence="2">The sequence shown here is derived from an EMBL/GenBank/DDBJ whole genome shotgun (WGS) entry which is preliminary data.</text>
</comment>
<evidence type="ECO:0000313" key="2">
    <source>
        <dbReference type="EMBL" id="GGA47126.1"/>
    </source>
</evidence>
<evidence type="ECO:0000313" key="3">
    <source>
        <dbReference type="Proteomes" id="UP000618591"/>
    </source>
</evidence>
<dbReference type="Proteomes" id="UP000618591">
    <property type="component" value="Unassembled WGS sequence"/>
</dbReference>
<keyword evidence="3" id="KW-1185">Reference proteome</keyword>
<evidence type="ECO:0000256" key="1">
    <source>
        <dbReference type="SAM" id="MobiDB-lite"/>
    </source>
</evidence>
<gene>
    <name evidence="2" type="ORF">GCM10011395_16690</name>
</gene>
<sequence>MPEKKHQETQEEQSARFIADAQRLVDDGELSLTEADKAVEEMLSKQKRHPPFKT</sequence>
<reference evidence="3" key="1">
    <citation type="journal article" date="2019" name="Int. J. Syst. Evol. Microbiol.">
        <title>The Global Catalogue of Microorganisms (GCM) 10K type strain sequencing project: providing services to taxonomists for standard genome sequencing and annotation.</title>
        <authorList>
            <consortium name="The Broad Institute Genomics Platform"/>
            <consortium name="The Broad Institute Genome Sequencing Center for Infectious Disease"/>
            <person name="Wu L."/>
            <person name="Ma J."/>
        </authorList>
    </citation>
    <scope>NUCLEOTIDE SEQUENCE [LARGE SCALE GENOMIC DNA]</scope>
    <source>
        <strain evidence="3">CGMCC 1.10106</strain>
    </source>
</reference>